<reference evidence="6 7" key="1">
    <citation type="journal article" date="2010" name="Nature">
        <title>The Ectocarpus genome and the independent evolution of multicellularity in brown algae.</title>
        <authorList>
            <person name="Cock J.M."/>
            <person name="Sterck L."/>
            <person name="Rouze P."/>
            <person name="Scornet D."/>
            <person name="Allen A.E."/>
            <person name="Amoutzias G."/>
            <person name="Anthouard V."/>
            <person name="Artiguenave F."/>
            <person name="Aury J.M."/>
            <person name="Badger J.H."/>
            <person name="Beszteri B."/>
            <person name="Billiau K."/>
            <person name="Bonnet E."/>
            <person name="Bothwell J.H."/>
            <person name="Bowler C."/>
            <person name="Boyen C."/>
            <person name="Brownlee C."/>
            <person name="Carrano C.J."/>
            <person name="Charrier B."/>
            <person name="Cho G.Y."/>
            <person name="Coelho S.M."/>
            <person name="Collen J."/>
            <person name="Corre E."/>
            <person name="Da Silva C."/>
            <person name="Delage L."/>
            <person name="Delaroque N."/>
            <person name="Dittami S.M."/>
            <person name="Doulbeau S."/>
            <person name="Elias M."/>
            <person name="Farnham G."/>
            <person name="Gachon C.M."/>
            <person name="Gschloessl B."/>
            <person name="Heesch S."/>
            <person name="Jabbari K."/>
            <person name="Jubin C."/>
            <person name="Kawai H."/>
            <person name="Kimura K."/>
            <person name="Kloareg B."/>
            <person name="Kupper F.C."/>
            <person name="Lang D."/>
            <person name="Le Bail A."/>
            <person name="Leblanc C."/>
            <person name="Lerouge P."/>
            <person name="Lohr M."/>
            <person name="Lopez P.J."/>
            <person name="Martens C."/>
            <person name="Maumus F."/>
            <person name="Michel G."/>
            <person name="Miranda-Saavedra D."/>
            <person name="Morales J."/>
            <person name="Moreau H."/>
            <person name="Motomura T."/>
            <person name="Nagasato C."/>
            <person name="Napoli C.A."/>
            <person name="Nelson D.R."/>
            <person name="Nyvall-Collen P."/>
            <person name="Peters A.F."/>
            <person name="Pommier C."/>
            <person name="Potin P."/>
            <person name="Poulain J."/>
            <person name="Quesneville H."/>
            <person name="Read B."/>
            <person name="Rensing S.A."/>
            <person name="Ritter A."/>
            <person name="Rousvoal S."/>
            <person name="Samanta M."/>
            <person name="Samson G."/>
            <person name="Schroeder D.C."/>
            <person name="Segurens B."/>
            <person name="Strittmatter M."/>
            <person name="Tonon T."/>
            <person name="Tregear J.W."/>
            <person name="Valentin K."/>
            <person name="von Dassow P."/>
            <person name="Yamagishi T."/>
            <person name="Van de Peer Y."/>
            <person name="Wincker P."/>
        </authorList>
    </citation>
    <scope>NUCLEOTIDE SEQUENCE [LARGE SCALE GENOMIC DNA]</scope>
    <source>
        <strain evidence="7">Ec32 / CCAP1310/4</strain>
    </source>
</reference>
<evidence type="ECO:0000256" key="5">
    <source>
        <dbReference type="SAM" id="Phobius"/>
    </source>
</evidence>
<keyword evidence="4 5" id="KW-0472">Membrane</keyword>
<dbReference type="AlphaFoldDB" id="D8LG89"/>
<dbReference type="EMBL" id="FN648129">
    <property type="protein sequence ID" value="CBN78988.1"/>
    <property type="molecule type" value="Genomic_DNA"/>
</dbReference>
<dbReference type="OrthoDB" id="10290682at2759"/>
<evidence type="ECO:0000256" key="4">
    <source>
        <dbReference type="ARBA" id="ARBA00023136"/>
    </source>
</evidence>
<keyword evidence="2 5" id="KW-0812">Transmembrane</keyword>
<name>D8LG89_ECTSI</name>
<dbReference type="GO" id="GO:0016020">
    <property type="term" value="C:membrane"/>
    <property type="evidence" value="ECO:0007669"/>
    <property type="project" value="UniProtKB-SubCell"/>
</dbReference>
<dbReference type="Proteomes" id="UP000002630">
    <property type="component" value="Linkage Group LG12"/>
</dbReference>
<dbReference type="InterPro" id="IPR056552">
    <property type="entry name" value="Ribonucl_Kappa"/>
</dbReference>
<evidence type="ECO:0000313" key="7">
    <source>
        <dbReference type="Proteomes" id="UP000002630"/>
    </source>
</evidence>
<evidence type="ECO:0000256" key="2">
    <source>
        <dbReference type="ARBA" id="ARBA00022692"/>
    </source>
</evidence>
<sequence>MGGIDCCARVCIGLSIPGIIFLIIIGIMFDKQGFYTSVEVDDPTAAASECYFAALLYVVAIGVSLGGICYDKNRRGMLVTTQEELAHGDESSGLLGREDSGYGSLTYLSQMPLMPQGYSRSDNYVDG</sequence>
<dbReference type="InParanoid" id="D8LG89"/>
<dbReference type="EMBL" id="FN649737">
    <property type="protein sequence ID" value="CBN78988.1"/>
    <property type="molecule type" value="Genomic_DNA"/>
</dbReference>
<comment type="subcellular location">
    <subcellularLocation>
        <location evidence="1">Membrane</location>
    </subcellularLocation>
</comment>
<feature type="transmembrane region" description="Helical" evidence="5">
    <location>
        <begin position="7"/>
        <end position="29"/>
    </location>
</feature>
<gene>
    <name evidence="6" type="ORF">Esi_0158_0044</name>
</gene>
<dbReference type="Pfam" id="PF23489">
    <property type="entry name" value="V-ATPase_su_f"/>
    <property type="match status" value="1"/>
</dbReference>
<organism evidence="6 7">
    <name type="scientific">Ectocarpus siliculosus</name>
    <name type="common">Brown alga</name>
    <name type="synonym">Conferva siliculosa</name>
    <dbReference type="NCBI Taxonomy" id="2880"/>
    <lineage>
        <taxon>Eukaryota</taxon>
        <taxon>Sar</taxon>
        <taxon>Stramenopiles</taxon>
        <taxon>Ochrophyta</taxon>
        <taxon>PX clade</taxon>
        <taxon>Phaeophyceae</taxon>
        <taxon>Ectocarpales</taxon>
        <taxon>Ectocarpaceae</taxon>
        <taxon>Ectocarpus</taxon>
    </lineage>
</organism>
<protein>
    <submittedName>
        <fullName evidence="6">Uncharacterized protein</fullName>
    </submittedName>
</protein>
<evidence type="ECO:0000256" key="3">
    <source>
        <dbReference type="ARBA" id="ARBA00022989"/>
    </source>
</evidence>
<feature type="transmembrane region" description="Helical" evidence="5">
    <location>
        <begin position="51"/>
        <end position="70"/>
    </location>
</feature>
<accession>D8LG89</accession>
<evidence type="ECO:0000256" key="1">
    <source>
        <dbReference type="ARBA" id="ARBA00004370"/>
    </source>
</evidence>
<proteinExistence type="predicted"/>
<keyword evidence="3 5" id="KW-1133">Transmembrane helix</keyword>
<keyword evidence="7" id="KW-1185">Reference proteome</keyword>
<evidence type="ECO:0000313" key="6">
    <source>
        <dbReference type="EMBL" id="CBN78988.1"/>
    </source>
</evidence>